<dbReference type="SUPFAM" id="SSF50978">
    <property type="entry name" value="WD40 repeat-like"/>
    <property type="match status" value="1"/>
</dbReference>
<dbReference type="PANTHER" id="PTHR44019">
    <property type="entry name" value="WD REPEAT-CONTAINING PROTEIN 55"/>
    <property type="match status" value="1"/>
</dbReference>
<dbReference type="InterPro" id="IPR019775">
    <property type="entry name" value="WD40_repeat_CS"/>
</dbReference>
<accession>A0A9R1T991</accession>
<evidence type="ECO:0000256" key="4">
    <source>
        <dbReference type="PROSITE-ProRule" id="PRU00221"/>
    </source>
</evidence>
<dbReference type="InterPro" id="IPR001680">
    <property type="entry name" value="WD40_rpt"/>
</dbReference>
<feature type="repeat" description="WD" evidence="4">
    <location>
        <begin position="250"/>
        <end position="289"/>
    </location>
</feature>
<dbReference type="Proteomes" id="UP000694866">
    <property type="component" value="Unplaced"/>
</dbReference>
<dbReference type="InterPro" id="IPR036047">
    <property type="entry name" value="F-box-like_dom_sf"/>
</dbReference>
<evidence type="ECO:0000313" key="6">
    <source>
        <dbReference type="Proteomes" id="UP000694866"/>
    </source>
</evidence>
<evidence type="ECO:0000256" key="3">
    <source>
        <dbReference type="ARBA" id="ARBA00037984"/>
    </source>
</evidence>
<evidence type="ECO:0000259" key="5">
    <source>
        <dbReference type="PROSITE" id="PS50181"/>
    </source>
</evidence>
<keyword evidence="1 4" id="KW-0853">WD repeat</keyword>
<dbReference type="PROSITE" id="PS50181">
    <property type="entry name" value="FBOX"/>
    <property type="match status" value="1"/>
</dbReference>
<reference evidence="7" key="1">
    <citation type="submission" date="2025-08" db="UniProtKB">
        <authorList>
            <consortium name="RefSeq"/>
        </authorList>
    </citation>
    <scope>IDENTIFICATION</scope>
    <source>
        <strain evidence="7">USDA-PBARC FA_bdor</strain>
        <tissue evidence="7">Whole organism</tissue>
    </source>
</reference>
<evidence type="ECO:0000256" key="1">
    <source>
        <dbReference type="ARBA" id="ARBA00022574"/>
    </source>
</evidence>
<dbReference type="RefSeq" id="XP_011305824.1">
    <property type="nucleotide sequence ID" value="XM_011307522.1"/>
</dbReference>
<dbReference type="PRINTS" id="PR00320">
    <property type="entry name" value="GPROTEINBRPT"/>
</dbReference>
<feature type="domain" description="F-box" evidence="5">
    <location>
        <begin position="22"/>
        <end position="69"/>
    </location>
</feature>
<protein>
    <submittedName>
        <fullName evidence="7">F-box/WD repeat-containing protein 9-like</fullName>
    </submittedName>
</protein>
<comment type="similarity">
    <text evidence="3">Belongs to the WD repeat POC1 family.</text>
</comment>
<dbReference type="Gene3D" id="2.130.10.10">
    <property type="entry name" value="YVTN repeat-like/Quinoprotein amine dehydrogenase"/>
    <property type="match status" value="2"/>
</dbReference>
<dbReference type="PROSITE" id="PS50082">
    <property type="entry name" value="WD_REPEATS_2"/>
    <property type="match status" value="1"/>
</dbReference>
<dbReference type="Gene3D" id="1.20.1280.50">
    <property type="match status" value="1"/>
</dbReference>
<sequence length="412" mass="46406">MDNPGSEVSTVEDFPEEFLFSHISLLDLPVEIFFHICSFLDASTLVHNLGLVCKQFYEILKDDSFWKVKINRIWPNARYPLLPPDEDDELFWKLSCVTIEKQTNLWKNRDLVETFSLQNGHYGTVDAVLLINNGQTCITGGRDRLLICWSLTQPGEEPCDQLCSGLGHEGWIWNITSMDDVIYSSSWDKTIRSWDVTGNSLTPIKSHEMNVQGALLCMNSCPELHLLATGSSCRKVLIFDPRMEKSVARYSPHQAAVIQISMNSKYLVSASEDKTVSVWDVRAGAVMKTFLLAKDSFAMSMFMHNGLVYMGDSNSNIHVLEENNDFNILKSYKTEHTKGITAIHATAGSLMTASLDKTVRIWGATDPPQSIVDFECKHGDVANMHYLNEVLAASAENAIQIWRAKAVYQHQL</sequence>
<dbReference type="AlphaFoldDB" id="A0A9R1T991"/>
<keyword evidence="2" id="KW-0677">Repeat</keyword>
<dbReference type="PROSITE" id="PS00678">
    <property type="entry name" value="WD_REPEATS_1"/>
    <property type="match status" value="2"/>
</dbReference>
<proteinExistence type="inferred from homology"/>
<dbReference type="SMART" id="SM00256">
    <property type="entry name" value="FBOX"/>
    <property type="match status" value="1"/>
</dbReference>
<evidence type="ECO:0000313" key="7">
    <source>
        <dbReference type="RefSeq" id="XP_011305824.1"/>
    </source>
</evidence>
<evidence type="ECO:0000256" key="2">
    <source>
        <dbReference type="ARBA" id="ARBA00022737"/>
    </source>
</evidence>
<name>A0A9R1T991_9HYME</name>
<dbReference type="GeneID" id="105268187"/>
<organism evidence="6 7">
    <name type="scientific">Fopius arisanus</name>
    <dbReference type="NCBI Taxonomy" id="64838"/>
    <lineage>
        <taxon>Eukaryota</taxon>
        <taxon>Metazoa</taxon>
        <taxon>Ecdysozoa</taxon>
        <taxon>Arthropoda</taxon>
        <taxon>Hexapoda</taxon>
        <taxon>Insecta</taxon>
        <taxon>Pterygota</taxon>
        <taxon>Neoptera</taxon>
        <taxon>Endopterygota</taxon>
        <taxon>Hymenoptera</taxon>
        <taxon>Apocrita</taxon>
        <taxon>Ichneumonoidea</taxon>
        <taxon>Braconidae</taxon>
        <taxon>Opiinae</taxon>
        <taxon>Fopius</taxon>
    </lineage>
</organism>
<dbReference type="InterPro" id="IPR036322">
    <property type="entry name" value="WD40_repeat_dom_sf"/>
</dbReference>
<dbReference type="KEGG" id="fas:105268187"/>
<gene>
    <name evidence="7" type="primary">LOC105268187</name>
</gene>
<dbReference type="PROSITE" id="PS50294">
    <property type="entry name" value="WD_REPEATS_REGION"/>
    <property type="match status" value="1"/>
</dbReference>
<keyword evidence="6" id="KW-1185">Reference proteome</keyword>
<dbReference type="InterPro" id="IPR001810">
    <property type="entry name" value="F-box_dom"/>
</dbReference>
<dbReference type="SMART" id="SM00320">
    <property type="entry name" value="WD40"/>
    <property type="match status" value="5"/>
</dbReference>
<dbReference type="Pfam" id="PF12937">
    <property type="entry name" value="F-box-like"/>
    <property type="match status" value="1"/>
</dbReference>
<dbReference type="InterPro" id="IPR020472">
    <property type="entry name" value="WD40_PAC1"/>
</dbReference>
<dbReference type="InterPro" id="IPR015943">
    <property type="entry name" value="WD40/YVTN_repeat-like_dom_sf"/>
</dbReference>
<dbReference type="OrthoDB" id="2305498at2759"/>
<dbReference type="Pfam" id="PF00400">
    <property type="entry name" value="WD40"/>
    <property type="match status" value="4"/>
</dbReference>
<dbReference type="SUPFAM" id="SSF81383">
    <property type="entry name" value="F-box domain"/>
    <property type="match status" value="1"/>
</dbReference>
<dbReference type="InterPro" id="IPR050505">
    <property type="entry name" value="WDR55/POC1"/>
</dbReference>
<dbReference type="PANTHER" id="PTHR44019:SF8">
    <property type="entry name" value="POC1 CENTRIOLAR PROTEIN HOMOLOG"/>
    <property type="match status" value="1"/>
</dbReference>